<evidence type="ECO:0000256" key="3">
    <source>
        <dbReference type="ARBA" id="ARBA00022679"/>
    </source>
</evidence>
<evidence type="ECO:0000256" key="2">
    <source>
        <dbReference type="ARBA" id="ARBA00007353"/>
    </source>
</evidence>
<dbReference type="GO" id="GO:0017061">
    <property type="term" value="F:S-methyl-5-thioadenosine phosphorylase activity"/>
    <property type="evidence" value="ECO:0007669"/>
    <property type="project" value="UniProtKB-EC"/>
</dbReference>
<dbReference type="OrthoDB" id="4279at2"/>
<evidence type="ECO:0000256" key="8">
    <source>
        <dbReference type="ARBA" id="ARBA00048968"/>
    </source>
</evidence>
<dbReference type="GO" id="GO:0005507">
    <property type="term" value="F:copper ion binding"/>
    <property type="evidence" value="ECO:0007669"/>
    <property type="project" value="TreeGrafter"/>
</dbReference>
<dbReference type="PANTHER" id="PTHR30616">
    <property type="entry name" value="UNCHARACTERIZED PROTEIN YFIH"/>
    <property type="match status" value="1"/>
</dbReference>
<keyword evidence="12" id="KW-1185">Reference proteome</keyword>
<organism evidence="11 12">
    <name type="scientific">Desulfurobacterium thermolithotrophum (strain DSM 11699 / BSA)</name>
    <dbReference type="NCBI Taxonomy" id="868864"/>
    <lineage>
        <taxon>Bacteria</taxon>
        <taxon>Pseudomonadati</taxon>
        <taxon>Aquificota</taxon>
        <taxon>Aquificia</taxon>
        <taxon>Desulfurobacteriales</taxon>
        <taxon>Desulfurobacteriaceae</taxon>
        <taxon>Desulfurobacterium</taxon>
    </lineage>
</organism>
<dbReference type="FunCoup" id="F0S0K4">
    <property type="interactions" value="326"/>
</dbReference>
<dbReference type="STRING" id="868864.Dester_0073"/>
<evidence type="ECO:0000256" key="5">
    <source>
        <dbReference type="ARBA" id="ARBA00022801"/>
    </source>
</evidence>
<dbReference type="EMBL" id="CP002543">
    <property type="protein sequence ID" value="ADY72732.1"/>
    <property type="molecule type" value="Genomic_DNA"/>
</dbReference>
<gene>
    <name evidence="11" type="ordered locus">Dester_0073</name>
</gene>
<dbReference type="InterPro" id="IPR038371">
    <property type="entry name" value="Cu_polyphenol_OxRdtase_sf"/>
</dbReference>
<dbReference type="InterPro" id="IPR011324">
    <property type="entry name" value="Cytotoxic_necrot_fac-like_cat"/>
</dbReference>
<keyword evidence="5" id="KW-0378">Hydrolase</keyword>
<dbReference type="eggNOG" id="COG1496">
    <property type="taxonomic scope" value="Bacteria"/>
</dbReference>
<evidence type="ECO:0000256" key="1">
    <source>
        <dbReference type="ARBA" id="ARBA00000553"/>
    </source>
</evidence>
<protein>
    <recommendedName>
        <fullName evidence="10">Purine nucleoside phosphorylase</fullName>
    </recommendedName>
</protein>
<dbReference type="NCBIfam" id="TIGR00726">
    <property type="entry name" value="peptidoglycan editing factor PgeF"/>
    <property type="match status" value="1"/>
</dbReference>
<dbReference type="Gene3D" id="3.60.140.10">
    <property type="entry name" value="CNF1/YfiH-like putative cysteine hydrolases"/>
    <property type="match status" value="1"/>
</dbReference>
<dbReference type="CDD" id="cd16833">
    <property type="entry name" value="YfiH"/>
    <property type="match status" value="1"/>
</dbReference>
<keyword evidence="4" id="KW-0479">Metal-binding</keyword>
<dbReference type="SUPFAM" id="SSF64438">
    <property type="entry name" value="CNF1/YfiH-like putative cysteine hydrolases"/>
    <property type="match status" value="1"/>
</dbReference>
<name>F0S0K4_DESTD</name>
<dbReference type="Proteomes" id="UP000007102">
    <property type="component" value="Chromosome"/>
</dbReference>
<reference evidence="12" key="2">
    <citation type="submission" date="2011-02" db="EMBL/GenBank/DDBJ databases">
        <title>The complete genome of Desulfurobacterium thermolithotrophum DSM 11699.</title>
        <authorList>
            <consortium name="US DOE Joint Genome Institute (JGI-PGF)"/>
            <person name="Lucas S."/>
            <person name="Copeland A."/>
            <person name="Lapidus A."/>
            <person name="Bruce D."/>
            <person name="Goodwin L."/>
            <person name="Pitluck S."/>
            <person name="Kyrpides N."/>
            <person name="Mavromatis K."/>
            <person name="Pagani I."/>
            <person name="Ivanova N."/>
            <person name="Mikhailova N."/>
            <person name="Daligault H."/>
            <person name="Detter J.C."/>
            <person name="Tapia R."/>
            <person name="Han C."/>
            <person name="Land M."/>
            <person name="Hauser L."/>
            <person name="Markowitz V."/>
            <person name="Cheng J.-F."/>
            <person name="Hugenholtz P."/>
            <person name="Woyke T."/>
            <person name="Wu D."/>
            <person name="Spring S."/>
            <person name="Brambilla E."/>
            <person name="Klenk H.-P."/>
            <person name="Eisen J.A."/>
        </authorList>
    </citation>
    <scope>NUCLEOTIDE SEQUENCE [LARGE SCALE GENOMIC DNA]</scope>
    <source>
        <strain evidence="12">DSM 11699 / BSA</strain>
    </source>
</reference>
<dbReference type="KEGG" id="dte:Dester_0073"/>
<dbReference type="PANTHER" id="PTHR30616:SF2">
    <property type="entry name" value="PURINE NUCLEOSIDE PHOSPHORYLASE LACC1"/>
    <property type="match status" value="1"/>
</dbReference>
<evidence type="ECO:0000256" key="7">
    <source>
        <dbReference type="ARBA" id="ARBA00047989"/>
    </source>
</evidence>
<sequence length="200" mass="22450">MKYEIFISEKPKDGREINEIKGIPVLKPIQVHGTNIVFVGRSVPFNLQADAIVTDSKNYWIGVLTADCLPVFLVGEGVVGVVHAGWRGTLKGIVFNTVKYISEFSAVKKAILGVSICSQCYEVGEDVYSLYPKEYSKCFKKLKNSKFLFDLKEANKIQLKAAGVHEIEDIKKCTVCNNDIFHSYRAEKTDKRILSAIRII</sequence>
<dbReference type="Pfam" id="PF02578">
    <property type="entry name" value="Cu-oxidase_4"/>
    <property type="match status" value="1"/>
</dbReference>
<proteinExistence type="inferred from homology"/>
<dbReference type="AlphaFoldDB" id="F0S0K4"/>
<dbReference type="InParanoid" id="F0S0K4"/>
<comment type="catalytic activity">
    <reaction evidence="1">
        <text>inosine + phosphate = alpha-D-ribose 1-phosphate + hypoxanthine</text>
        <dbReference type="Rhea" id="RHEA:27646"/>
        <dbReference type="ChEBI" id="CHEBI:17368"/>
        <dbReference type="ChEBI" id="CHEBI:17596"/>
        <dbReference type="ChEBI" id="CHEBI:43474"/>
        <dbReference type="ChEBI" id="CHEBI:57720"/>
        <dbReference type="EC" id="2.4.2.1"/>
    </reaction>
    <physiologicalReaction direction="left-to-right" evidence="1">
        <dbReference type="Rhea" id="RHEA:27647"/>
    </physiologicalReaction>
</comment>
<keyword evidence="3" id="KW-0808">Transferase</keyword>
<evidence type="ECO:0000256" key="10">
    <source>
        <dbReference type="RuleBase" id="RU361274"/>
    </source>
</evidence>
<keyword evidence="6" id="KW-0862">Zinc</keyword>
<evidence type="ECO:0000256" key="6">
    <source>
        <dbReference type="ARBA" id="ARBA00022833"/>
    </source>
</evidence>
<evidence type="ECO:0000313" key="12">
    <source>
        <dbReference type="Proteomes" id="UP000007102"/>
    </source>
</evidence>
<evidence type="ECO:0000256" key="9">
    <source>
        <dbReference type="ARBA" id="ARBA00049893"/>
    </source>
</evidence>
<reference evidence="11 12" key="1">
    <citation type="journal article" date="2011" name="Stand. Genomic Sci.">
        <title>Complete genome sequence of the thermophilic sulfur-reducer Desulfurobacterium thermolithotrophum type strain (BSA(T)) from a deep-sea hydrothermal vent.</title>
        <authorList>
            <person name="Goker M."/>
            <person name="Daligault H."/>
            <person name="Mwirichia R."/>
            <person name="Lapidus A."/>
            <person name="Lucas S."/>
            <person name="Deshpande S."/>
            <person name="Pagani I."/>
            <person name="Tapia R."/>
            <person name="Cheng J.F."/>
            <person name="Goodwin L."/>
            <person name="Pitluck S."/>
            <person name="Liolios K."/>
            <person name="Ivanova N."/>
            <person name="Mavromatis K."/>
            <person name="Mikhailova N."/>
            <person name="Pati A."/>
            <person name="Chen A."/>
            <person name="Palaniappan K."/>
            <person name="Han C."/>
            <person name="Land M."/>
            <person name="Hauser L."/>
            <person name="Pan C."/>
            <person name="Brambilla E.M."/>
            <person name="Rohde M."/>
            <person name="Spring S."/>
            <person name="Sikorski J."/>
            <person name="Wirth R."/>
            <person name="Detter J.C."/>
            <person name="Woyke T."/>
            <person name="Bristow J."/>
            <person name="Eisen J.A."/>
            <person name="Markowitz V."/>
            <person name="Hugenholtz P."/>
            <person name="Kyrpides N.C."/>
            <person name="Klenk H.P."/>
        </authorList>
    </citation>
    <scope>NUCLEOTIDE SEQUENCE [LARGE SCALE GENOMIC DNA]</scope>
    <source>
        <strain evidence="12">DSM 11699 / BSA</strain>
    </source>
</reference>
<dbReference type="HOGENOM" id="CLU_065784_2_0_0"/>
<comment type="catalytic activity">
    <reaction evidence="7">
        <text>adenosine + H2O + H(+) = inosine + NH4(+)</text>
        <dbReference type="Rhea" id="RHEA:24408"/>
        <dbReference type="ChEBI" id="CHEBI:15377"/>
        <dbReference type="ChEBI" id="CHEBI:15378"/>
        <dbReference type="ChEBI" id="CHEBI:16335"/>
        <dbReference type="ChEBI" id="CHEBI:17596"/>
        <dbReference type="ChEBI" id="CHEBI:28938"/>
        <dbReference type="EC" id="3.5.4.4"/>
    </reaction>
    <physiologicalReaction direction="left-to-right" evidence="7">
        <dbReference type="Rhea" id="RHEA:24409"/>
    </physiologicalReaction>
</comment>
<comment type="catalytic activity">
    <reaction evidence="8">
        <text>adenosine + phosphate = alpha-D-ribose 1-phosphate + adenine</text>
        <dbReference type="Rhea" id="RHEA:27642"/>
        <dbReference type="ChEBI" id="CHEBI:16335"/>
        <dbReference type="ChEBI" id="CHEBI:16708"/>
        <dbReference type="ChEBI" id="CHEBI:43474"/>
        <dbReference type="ChEBI" id="CHEBI:57720"/>
        <dbReference type="EC" id="2.4.2.1"/>
    </reaction>
    <physiologicalReaction direction="left-to-right" evidence="8">
        <dbReference type="Rhea" id="RHEA:27643"/>
    </physiologicalReaction>
</comment>
<evidence type="ECO:0000313" key="11">
    <source>
        <dbReference type="EMBL" id="ADY72732.1"/>
    </source>
</evidence>
<comment type="similarity">
    <text evidence="2 10">Belongs to the purine nucleoside phosphorylase YfiH/LACC1 family.</text>
</comment>
<accession>F0S0K4</accession>
<dbReference type="GO" id="GO:0016787">
    <property type="term" value="F:hydrolase activity"/>
    <property type="evidence" value="ECO:0007669"/>
    <property type="project" value="UniProtKB-KW"/>
</dbReference>
<comment type="catalytic activity">
    <reaction evidence="9">
        <text>S-methyl-5'-thioadenosine + phosphate = 5-(methylsulfanyl)-alpha-D-ribose 1-phosphate + adenine</text>
        <dbReference type="Rhea" id="RHEA:11852"/>
        <dbReference type="ChEBI" id="CHEBI:16708"/>
        <dbReference type="ChEBI" id="CHEBI:17509"/>
        <dbReference type="ChEBI" id="CHEBI:43474"/>
        <dbReference type="ChEBI" id="CHEBI:58533"/>
        <dbReference type="EC" id="2.4.2.28"/>
    </reaction>
    <physiologicalReaction direction="left-to-right" evidence="9">
        <dbReference type="Rhea" id="RHEA:11853"/>
    </physiologicalReaction>
</comment>
<dbReference type="InterPro" id="IPR003730">
    <property type="entry name" value="Cu_polyphenol_OxRdtase"/>
</dbReference>
<evidence type="ECO:0000256" key="4">
    <source>
        <dbReference type="ARBA" id="ARBA00022723"/>
    </source>
</evidence>
<dbReference type="RefSeq" id="WP_013637692.1">
    <property type="nucleotide sequence ID" value="NC_015185.1"/>
</dbReference>